<dbReference type="CDD" id="cd04301">
    <property type="entry name" value="NAT_SF"/>
    <property type="match status" value="1"/>
</dbReference>
<dbReference type="InterPro" id="IPR016181">
    <property type="entry name" value="Acyl_CoA_acyltransferase"/>
</dbReference>
<sequence length="216" mass="24801">MGLVVLPAHVSDISEVYDVYFAAFRENAVTRALFPSASANDMTNSASDFRKVHTSHVNSDSGEIVGMALWDIYLSPSTWTRPQLSWLEGDEKVRAETLITPLWNAREQYWYGERYIYCHVIAVHPSHQRKGVGQKLLNYGISIAQQTKLPIYIESSRDGIRLYEKMGCRRIRRRSRPQARPSTIEHCGKYKVDEAALFVWFPSGEESILPRHIELE</sequence>
<dbReference type="Gene3D" id="3.40.630.30">
    <property type="match status" value="1"/>
</dbReference>
<accession>A0A8K0W2Y4</accession>
<dbReference type="GO" id="GO:0016747">
    <property type="term" value="F:acyltransferase activity, transferring groups other than amino-acyl groups"/>
    <property type="evidence" value="ECO:0007669"/>
    <property type="project" value="InterPro"/>
</dbReference>
<dbReference type="Proteomes" id="UP000813461">
    <property type="component" value="Unassembled WGS sequence"/>
</dbReference>
<dbReference type="InterPro" id="IPR052523">
    <property type="entry name" value="Trichothecene_AcTrans"/>
</dbReference>
<evidence type="ECO:0000313" key="2">
    <source>
        <dbReference type="EMBL" id="KAH7093242.1"/>
    </source>
</evidence>
<comment type="caution">
    <text evidence="2">The sequence shown here is derived from an EMBL/GenBank/DDBJ whole genome shotgun (WGS) entry which is preliminary data.</text>
</comment>
<gene>
    <name evidence="2" type="ORF">FB567DRAFT_170539</name>
</gene>
<dbReference type="SUPFAM" id="SSF55729">
    <property type="entry name" value="Acyl-CoA N-acyltransferases (Nat)"/>
    <property type="match status" value="1"/>
</dbReference>
<evidence type="ECO:0000313" key="3">
    <source>
        <dbReference type="Proteomes" id="UP000813461"/>
    </source>
</evidence>
<dbReference type="PANTHER" id="PTHR42791:SF17">
    <property type="entry name" value="ACETYLTRANSFERASE, GNAT FAMILY FAMILY (AFU_ORTHOLOGUE AFUA_8G05690)"/>
    <property type="match status" value="1"/>
</dbReference>
<feature type="domain" description="N-acetyltransferase" evidence="1">
    <location>
        <begin position="3"/>
        <end position="194"/>
    </location>
</feature>
<dbReference type="OrthoDB" id="2115692at2759"/>
<evidence type="ECO:0000259" key="1">
    <source>
        <dbReference type="PROSITE" id="PS51186"/>
    </source>
</evidence>
<dbReference type="PANTHER" id="PTHR42791">
    <property type="entry name" value="GNAT FAMILY ACETYLTRANSFERASE"/>
    <property type="match status" value="1"/>
</dbReference>
<proteinExistence type="predicted"/>
<name>A0A8K0W2Y4_9PLEO</name>
<protein>
    <submittedName>
        <fullName evidence="2">Acyl-CoA N-acyltransferase</fullName>
    </submittedName>
</protein>
<organism evidence="2 3">
    <name type="scientific">Paraphoma chrysanthemicola</name>
    <dbReference type="NCBI Taxonomy" id="798071"/>
    <lineage>
        <taxon>Eukaryota</taxon>
        <taxon>Fungi</taxon>
        <taxon>Dikarya</taxon>
        <taxon>Ascomycota</taxon>
        <taxon>Pezizomycotina</taxon>
        <taxon>Dothideomycetes</taxon>
        <taxon>Pleosporomycetidae</taxon>
        <taxon>Pleosporales</taxon>
        <taxon>Pleosporineae</taxon>
        <taxon>Phaeosphaeriaceae</taxon>
        <taxon>Paraphoma</taxon>
    </lineage>
</organism>
<dbReference type="Pfam" id="PF00583">
    <property type="entry name" value="Acetyltransf_1"/>
    <property type="match status" value="1"/>
</dbReference>
<dbReference type="AlphaFoldDB" id="A0A8K0W2Y4"/>
<dbReference type="EMBL" id="JAGMVJ010000002">
    <property type="protein sequence ID" value="KAH7093242.1"/>
    <property type="molecule type" value="Genomic_DNA"/>
</dbReference>
<keyword evidence="3" id="KW-1185">Reference proteome</keyword>
<dbReference type="PROSITE" id="PS51186">
    <property type="entry name" value="GNAT"/>
    <property type="match status" value="1"/>
</dbReference>
<reference evidence="2" key="1">
    <citation type="journal article" date="2021" name="Nat. Commun.">
        <title>Genetic determinants of endophytism in the Arabidopsis root mycobiome.</title>
        <authorList>
            <person name="Mesny F."/>
            <person name="Miyauchi S."/>
            <person name="Thiergart T."/>
            <person name="Pickel B."/>
            <person name="Atanasova L."/>
            <person name="Karlsson M."/>
            <person name="Huettel B."/>
            <person name="Barry K.W."/>
            <person name="Haridas S."/>
            <person name="Chen C."/>
            <person name="Bauer D."/>
            <person name="Andreopoulos W."/>
            <person name="Pangilinan J."/>
            <person name="LaButti K."/>
            <person name="Riley R."/>
            <person name="Lipzen A."/>
            <person name="Clum A."/>
            <person name="Drula E."/>
            <person name="Henrissat B."/>
            <person name="Kohler A."/>
            <person name="Grigoriev I.V."/>
            <person name="Martin F.M."/>
            <person name="Hacquard S."/>
        </authorList>
    </citation>
    <scope>NUCLEOTIDE SEQUENCE</scope>
    <source>
        <strain evidence="2">MPI-SDFR-AT-0120</strain>
    </source>
</reference>
<dbReference type="InterPro" id="IPR000182">
    <property type="entry name" value="GNAT_dom"/>
</dbReference>